<evidence type="ECO:0000313" key="3">
    <source>
        <dbReference type="Proteomes" id="UP000218334"/>
    </source>
</evidence>
<name>A0A2H3AN04_9AGAR</name>
<evidence type="ECO:0000313" key="2">
    <source>
        <dbReference type="EMBL" id="PBK59080.1"/>
    </source>
</evidence>
<keyword evidence="3" id="KW-1185">Reference proteome</keyword>
<reference evidence="3" key="1">
    <citation type="journal article" date="2017" name="Nat. Ecol. Evol.">
        <title>Genome expansion and lineage-specific genetic innovations in the forest pathogenic fungi Armillaria.</title>
        <authorList>
            <person name="Sipos G."/>
            <person name="Prasanna A.N."/>
            <person name="Walter M.C."/>
            <person name="O'Connor E."/>
            <person name="Balint B."/>
            <person name="Krizsan K."/>
            <person name="Kiss B."/>
            <person name="Hess J."/>
            <person name="Varga T."/>
            <person name="Slot J."/>
            <person name="Riley R."/>
            <person name="Boka B."/>
            <person name="Rigling D."/>
            <person name="Barry K."/>
            <person name="Lee J."/>
            <person name="Mihaltcheva S."/>
            <person name="LaButti K."/>
            <person name="Lipzen A."/>
            <person name="Waldron R."/>
            <person name="Moloney N.M."/>
            <person name="Sperisen C."/>
            <person name="Kredics L."/>
            <person name="Vagvoelgyi C."/>
            <person name="Patrignani A."/>
            <person name="Fitzpatrick D."/>
            <person name="Nagy I."/>
            <person name="Doyle S."/>
            <person name="Anderson J.B."/>
            <person name="Grigoriev I.V."/>
            <person name="Gueldener U."/>
            <person name="Muensterkoetter M."/>
            <person name="Nagy L.G."/>
        </authorList>
    </citation>
    <scope>NUCLEOTIDE SEQUENCE [LARGE SCALE GENOMIC DNA]</scope>
    <source>
        <strain evidence="3">28-4</strain>
    </source>
</reference>
<feature type="compositionally biased region" description="Low complexity" evidence="1">
    <location>
        <begin position="163"/>
        <end position="174"/>
    </location>
</feature>
<dbReference type="AlphaFoldDB" id="A0A2H3AN04"/>
<evidence type="ECO:0000256" key="1">
    <source>
        <dbReference type="SAM" id="MobiDB-lite"/>
    </source>
</evidence>
<protein>
    <submittedName>
        <fullName evidence="2">Uncharacterized protein</fullName>
    </submittedName>
</protein>
<feature type="region of interest" description="Disordered" evidence="1">
    <location>
        <begin position="43"/>
        <end position="93"/>
    </location>
</feature>
<feature type="region of interest" description="Disordered" evidence="1">
    <location>
        <begin position="106"/>
        <end position="175"/>
    </location>
</feature>
<proteinExistence type="predicted"/>
<gene>
    <name evidence="2" type="ORF">ARMSODRAFT_1090943</name>
</gene>
<feature type="compositionally biased region" description="Low complexity" evidence="1">
    <location>
        <begin position="127"/>
        <end position="149"/>
    </location>
</feature>
<accession>A0A2H3AN04</accession>
<dbReference type="STRING" id="1076256.A0A2H3AN04"/>
<organism evidence="2 3">
    <name type="scientific">Armillaria solidipes</name>
    <dbReference type="NCBI Taxonomy" id="1076256"/>
    <lineage>
        <taxon>Eukaryota</taxon>
        <taxon>Fungi</taxon>
        <taxon>Dikarya</taxon>
        <taxon>Basidiomycota</taxon>
        <taxon>Agaricomycotina</taxon>
        <taxon>Agaricomycetes</taxon>
        <taxon>Agaricomycetidae</taxon>
        <taxon>Agaricales</taxon>
        <taxon>Marasmiineae</taxon>
        <taxon>Physalacriaceae</taxon>
        <taxon>Armillaria</taxon>
    </lineage>
</organism>
<sequence>MDMIVQGKLRTTGELRKGCPNTHVTVGMRAAPNASKEILEELARRRRRREGEVPGEFPQHSSSPVRSRSDLGARGSLSPSTAQSAATPSHAGSRVYASPYRVASISPSRAAPGLSPALSTSLEARTSSSPPTAHHAAAPSHHGSWASAPLPREGIYSPPPSLPLSAPSRMPSALQAAPSPFEGVICSSPPPLALPLHVEPTSLDHREVVSPSRRSRRVSQDVLPDTSYVPSPKTPRSIFFTADIPRDYSSSTPNRKVSRSSIHCDEKTTPGIYSYGVSTFNNDLKVTIATLSLPQQPGESDVEMPMHA</sequence>
<dbReference type="EMBL" id="KZ293513">
    <property type="protein sequence ID" value="PBK59080.1"/>
    <property type="molecule type" value="Genomic_DNA"/>
</dbReference>
<dbReference type="Proteomes" id="UP000218334">
    <property type="component" value="Unassembled WGS sequence"/>
</dbReference>
<feature type="compositionally biased region" description="Low complexity" evidence="1">
    <location>
        <begin position="78"/>
        <end position="91"/>
    </location>
</feature>
<feature type="compositionally biased region" description="Polar residues" evidence="1">
    <location>
        <begin position="117"/>
        <end position="126"/>
    </location>
</feature>